<name>A0A9Q1KZH9_9CARY</name>
<evidence type="ECO:0000313" key="2">
    <source>
        <dbReference type="Proteomes" id="UP001153076"/>
    </source>
</evidence>
<comment type="caution">
    <text evidence="1">The sequence shown here is derived from an EMBL/GenBank/DDBJ whole genome shotgun (WGS) entry which is preliminary data.</text>
</comment>
<dbReference type="AlphaFoldDB" id="A0A9Q1KZH9"/>
<gene>
    <name evidence="1" type="ORF">Cgig2_006213</name>
</gene>
<sequence>MWSTELEGRRLTTLNGEYSNSTMDNRETMLLFSPRHCIRQDCGLFNPGGRVAEREFDVEQRTGRQTIEHPERRVPWMTEQDGYLCRVIISATFLSLQRNSHRMQAAYTVNNTIAVSHLAVGGGDFGQKSSNPNLNLDLPKNDFNVKANFSTMHILRPHPKGKKALFPLVALDFPTQILPGLNSSASSPQRSSSR</sequence>
<protein>
    <submittedName>
        <fullName evidence="1">Uncharacterized protein</fullName>
    </submittedName>
</protein>
<dbReference type="Proteomes" id="UP001153076">
    <property type="component" value="Unassembled WGS sequence"/>
</dbReference>
<reference evidence="1" key="1">
    <citation type="submission" date="2022-04" db="EMBL/GenBank/DDBJ databases">
        <title>Carnegiea gigantea Genome sequencing and assembly v2.</title>
        <authorList>
            <person name="Copetti D."/>
            <person name="Sanderson M.J."/>
            <person name="Burquez A."/>
            <person name="Wojciechowski M.F."/>
        </authorList>
    </citation>
    <scope>NUCLEOTIDE SEQUENCE</scope>
    <source>
        <strain evidence="1">SGP5-SGP5p</strain>
        <tissue evidence="1">Aerial part</tissue>
    </source>
</reference>
<dbReference type="EMBL" id="JAKOGI010000005">
    <property type="protein sequence ID" value="KAJ8452408.1"/>
    <property type="molecule type" value="Genomic_DNA"/>
</dbReference>
<proteinExistence type="predicted"/>
<keyword evidence="2" id="KW-1185">Reference proteome</keyword>
<accession>A0A9Q1KZH9</accession>
<organism evidence="1 2">
    <name type="scientific">Carnegiea gigantea</name>
    <dbReference type="NCBI Taxonomy" id="171969"/>
    <lineage>
        <taxon>Eukaryota</taxon>
        <taxon>Viridiplantae</taxon>
        <taxon>Streptophyta</taxon>
        <taxon>Embryophyta</taxon>
        <taxon>Tracheophyta</taxon>
        <taxon>Spermatophyta</taxon>
        <taxon>Magnoliopsida</taxon>
        <taxon>eudicotyledons</taxon>
        <taxon>Gunneridae</taxon>
        <taxon>Pentapetalae</taxon>
        <taxon>Caryophyllales</taxon>
        <taxon>Cactineae</taxon>
        <taxon>Cactaceae</taxon>
        <taxon>Cactoideae</taxon>
        <taxon>Echinocereeae</taxon>
        <taxon>Carnegiea</taxon>
    </lineage>
</organism>
<evidence type="ECO:0000313" key="1">
    <source>
        <dbReference type="EMBL" id="KAJ8452408.1"/>
    </source>
</evidence>